<sequence>MSHLFLKSFCFFGKYLDRRYNFLKLRNNRYFNYQFIFAFNLGFFYKLCVSVEKEEMAFGNNCENLGLGIVRSTSFGRKRVTLSNTVGVDFISTTTTKRICSPNSCPTNEKSVLEALPKDILIKIVCGVDHDDLKRLFHVSRALREVSLMAKGMHFDFSTPRKTLPFRNALDVEELSDTDEVEEAPNAPMPSKIARSPFSRKKLADISVALFADD</sequence>
<organism evidence="1 2">
    <name type="scientific">Datura stramonium</name>
    <name type="common">Jimsonweed</name>
    <name type="synonym">Common thornapple</name>
    <dbReference type="NCBI Taxonomy" id="4076"/>
    <lineage>
        <taxon>Eukaryota</taxon>
        <taxon>Viridiplantae</taxon>
        <taxon>Streptophyta</taxon>
        <taxon>Embryophyta</taxon>
        <taxon>Tracheophyta</taxon>
        <taxon>Spermatophyta</taxon>
        <taxon>Magnoliopsida</taxon>
        <taxon>eudicotyledons</taxon>
        <taxon>Gunneridae</taxon>
        <taxon>Pentapetalae</taxon>
        <taxon>asterids</taxon>
        <taxon>lamiids</taxon>
        <taxon>Solanales</taxon>
        <taxon>Solanaceae</taxon>
        <taxon>Solanoideae</taxon>
        <taxon>Datureae</taxon>
        <taxon>Datura</taxon>
    </lineage>
</organism>
<keyword evidence="2" id="KW-1185">Reference proteome</keyword>
<dbReference type="InterPro" id="IPR036047">
    <property type="entry name" value="F-box-like_dom_sf"/>
</dbReference>
<evidence type="ECO:0008006" key="3">
    <source>
        <dbReference type="Google" id="ProtNLM"/>
    </source>
</evidence>
<evidence type="ECO:0000313" key="1">
    <source>
        <dbReference type="EMBL" id="MCD7473449.1"/>
    </source>
</evidence>
<proteinExistence type="predicted"/>
<dbReference type="PANTHER" id="PTHR34049">
    <property type="entry name" value="F-BOX PROTEIN SKIP27"/>
    <property type="match status" value="1"/>
</dbReference>
<dbReference type="PANTHER" id="PTHR34049:SF1">
    <property type="entry name" value="F-BOX PROTEIN SKIP27"/>
    <property type="match status" value="1"/>
</dbReference>
<comment type="caution">
    <text evidence="1">The sequence shown here is derived from an EMBL/GenBank/DDBJ whole genome shotgun (WGS) entry which is preliminary data.</text>
</comment>
<protein>
    <recommendedName>
        <fullName evidence="3">F-box domain-containing protein</fullName>
    </recommendedName>
</protein>
<name>A0ABS8TRK3_DATST</name>
<evidence type="ECO:0000313" key="2">
    <source>
        <dbReference type="Proteomes" id="UP000823775"/>
    </source>
</evidence>
<dbReference type="EMBL" id="JACEIK010001973">
    <property type="protein sequence ID" value="MCD7473449.1"/>
    <property type="molecule type" value="Genomic_DNA"/>
</dbReference>
<reference evidence="1 2" key="1">
    <citation type="journal article" date="2021" name="BMC Genomics">
        <title>Datura genome reveals duplications of psychoactive alkaloid biosynthetic genes and high mutation rate following tissue culture.</title>
        <authorList>
            <person name="Rajewski A."/>
            <person name="Carter-House D."/>
            <person name="Stajich J."/>
            <person name="Litt A."/>
        </authorList>
    </citation>
    <scope>NUCLEOTIDE SEQUENCE [LARGE SCALE GENOMIC DNA]</scope>
    <source>
        <strain evidence="1">AR-01</strain>
    </source>
</reference>
<dbReference type="InterPro" id="IPR045286">
    <property type="entry name" value="FBS1-like"/>
</dbReference>
<dbReference type="SUPFAM" id="SSF81383">
    <property type="entry name" value="F-box domain"/>
    <property type="match status" value="1"/>
</dbReference>
<gene>
    <name evidence="1" type="ORF">HAX54_015319</name>
</gene>
<accession>A0ABS8TRK3</accession>
<dbReference type="Proteomes" id="UP000823775">
    <property type="component" value="Unassembled WGS sequence"/>
</dbReference>